<dbReference type="InterPro" id="IPR050205">
    <property type="entry name" value="CDPK_Ser/Thr_kinases"/>
</dbReference>
<dbReference type="InterPro" id="IPR000719">
    <property type="entry name" value="Prot_kinase_dom"/>
</dbReference>
<evidence type="ECO:0000259" key="7">
    <source>
        <dbReference type="PROSITE" id="PS50011"/>
    </source>
</evidence>
<evidence type="ECO:0000313" key="10">
    <source>
        <dbReference type="Proteomes" id="UP000014500"/>
    </source>
</evidence>
<evidence type="ECO:0000256" key="1">
    <source>
        <dbReference type="ARBA" id="ARBA00006692"/>
    </source>
</evidence>
<dbReference type="PROSITE" id="PS51022">
    <property type="entry name" value="L27"/>
    <property type="match status" value="1"/>
</dbReference>
<dbReference type="EnsemblMetazoa" id="SMAR002464-RA">
    <property type="protein sequence ID" value="SMAR002464-PA"/>
    <property type="gene ID" value="SMAR002464"/>
</dbReference>
<evidence type="ECO:0000256" key="4">
    <source>
        <dbReference type="ARBA" id="ARBA00022741"/>
    </source>
</evidence>
<reference evidence="9" key="2">
    <citation type="submission" date="2015-02" db="UniProtKB">
        <authorList>
            <consortium name="EnsemblMetazoa"/>
        </authorList>
    </citation>
    <scope>IDENTIFICATION</scope>
</reference>
<keyword evidence="3" id="KW-0808">Transferase</keyword>
<reference evidence="10" key="1">
    <citation type="submission" date="2011-05" db="EMBL/GenBank/DDBJ databases">
        <authorList>
            <person name="Richards S.R."/>
            <person name="Qu J."/>
            <person name="Jiang H."/>
            <person name="Jhangiani S.N."/>
            <person name="Agravi P."/>
            <person name="Goodspeed R."/>
            <person name="Gross S."/>
            <person name="Mandapat C."/>
            <person name="Jackson L."/>
            <person name="Mathew T."/>
            <person name="Pu L."/>
            <person name="Thornton R."/>
            <person name="Saada N."/>
            <person name="Wilczek-Boney K.B."/>
            <person name="Lee S."/>
            <person name="Kovar C."/>
            <person name="Wu Y."/>
            <person name="Scherer S.E."/>
            <person name="Worley K.C."/>
            <person name="Muzny D.M."/>
            <person name="Gibbs R."/>
        </authorList>
    </citation>
    <scope>NUCLEOTIDE SEQUENCE</scope>
    <source>
        <strain evidence="10">Brora</strain>
    </source>
</reference>
<evidence type="ECO:0000256" key="3">
    <source>
        <dbReference type="ARBA" id="ARBA00022679"/>
    </source>
</evidence>
<dbReference type="InterPro" id="IPR014775">
    <property type="entry name" value="L27_C"/>
</dbReference>
<keyword evidence="2" id="KW-0723">Serine/threonine-protein kinase</keyword>
<dbReference type="PANTHER" id="PTHR24349">
    <property type="entry name" value="SERINE/THREONINE-PROTEIN KINASE"/>
    <property type="match status" value="1"/>
</dbReference>
<dbReference type="InterPro" id="IPR004172">
    <property type="entry name" value="L27_dom"/>
</dbReference>
<dbReference type="PhylomeDB" id="T1IN87"/>
<dbReference type="SMART" id="SM00220">
    <property type="entry name" value="S_TKc"/>
    <property type="match status" value="1"/>
</dbReference>
<keyword evidence="5" id="KW-0418">Kinase</keyword>
<dbReference type="Pfam" id="PF00069">
    <property type="entry name" value="Pkinase"/>
    <property type="match status" value="1"/>
</dbReference>
<comment type="similarity">
    <text evidence="1">Belongs to the protein kinase superfamily. CAMK Ser/Thr protein kinase family.</text>
</comment>
<keyword evidence="4" id="KW-0547">Nucleotide-binding</keyword>
<evidence type="ECO:0000256" key="6">
    <source>
        <dbReference type="ARBA" id="ARBA00022840"/>
    </source>
</evidence>
<dbReference type="SMART" id="SM00569">
    <property type="entry name" value="L27"/>
    <property type="match status" value="1"/>
</dbReference>
<dbReference type="Pfam" id="PF02828">
    <property type="entry name" value="L27"/>
    <property type="match status" value="1"/>
</dbReference>
<dbReference type="Gene3D" id="6.10.140.620">
    <property type="match status" value="1"/>
</dbReference>
<evidence type="ECO:0000256" key="5">
    <source>
        <dbReference type="ARBA" id="ARBA00022777"/>
    </source>
</evidence>
<dbReference type="EMBL" id="JH431152">
    <property type="status" value="NOT_ANNOTATED_CDS"/>
    <property type="molecule type" value="Genomic_DNA"/>
</dbReference>
<evidence type="ECO:0000259" key="8">
    <source>
        <dbReference type="PROSITE" id="PS51022"/>
    </source>
</evidence>
<evidence type="ECO:0000256" key="2">
    <source>
        <dbReference type="ARBA" id="ARBA00022527"/>
    </source>
</evidence>
<dbReference type="Gene3D" id="1.10.287.650">
    <property type="entry name" value="L27 domain"/>
    <property type="match status" value="1"/>
</dbReference>
<proteinExistence type="inferred from homology"/>
<dbReference type="Gene3D" id="1.10.510.10">
    <property type="entry name" value="Transferase(Phosphotransferase) domain 1"/>
    <property type="match status" value="1"/>
</dbReference>
<name>T1IN87_STRMM</name>
<dbReference type="Proteomes" id="UP000014500">
    <property type="component" value="Unassembled WGS sequence"/>
</dbReference>
<accession>T1IN87</accession>
<dbReference type="InterPro" id="IPR011009">
    <property type="entry name" value="Kinase-like_dom_sf"/>
</dbReference>
<keyword evidence="6" id="KW-0067">ATP-binding</keyword>
<dbReference type="STRING" id="126957.T1IN87"/>
<organism evidence="9 10">
    <name type="scientific">Strigamia maritima</name>
    <name type="common">European centipede</name>
    <name type="synonym">Geophilus maritimus</name>
    <dbReference type="NCBI Taxonomy" id="126957"/>
    <lineage>
        <taxon>Eukaryota</taxon>
        <taxon>Metazoa</taxon>
        <taxon>Ecdysozoa</taxon>
        <taxon>Arthropoda</taxon>
        <taxon>Myriapoda</taxon>
        <taxon>Chilopoda</taxon>
        <taxon>Pleurostigmophora</taxon>
        <taxon>Geophilomorpha</taxon>
        <taxon>Linotaeniidae</taxon>
        <taxon>Strigamia</taxon>
    </lineage>
</organism>
<dbReference type="eggNOG" id="KOG0033">
    <property type="taxonomic scope" value="Eukaryota"/>
</dbReference>
<sequence length="377" mass="43827">MYFPLDSSRIKYGRIGTPHFMAPEVVLRKPYGKPIDVWSCGVMLYTLLSGQLPFFGTKERLYESICSGKINMNSKAWDAISDHARDLVRKMLVVDPDERITIEEALEHRWLRDRDRCAPKAHLMETVEELRKFNARRKLKGAVLAAVSSPKWTSFYSDPNYDGFSDFSGDEDITSSGARFLRLCKGAVSMILDSLDDIHCLTDCTDKDRDFLQNILEDTQFHALLDKQDKVGIFTLRLVADSALVYLYVNNFDLRFVCTLQFIKFYIFEDGNNIPLKLFQFIAKHMYKKFKMRCHFPMINDTLGYVVFQNRSIVMRSYNVLTHFLMVLPIHFARARTRRIVVSILVCSSMLSISWGKEDDEKERRRDAQTLLEVLEK</sequence>
<dbReference type="HOGENOM" id="CLU_734294_0_0_1"/>
<evidence type="ECO:0000313" key="9">
    <source>
        <dbReference type="EnsemblMetazoa" id="SMAR002464-PA"/>
    </source>
</evidence>
<feature type="domain" description="Protein kinase" evidence="7">
    <location>
        <begin position="1"/>
        <end position="111"/>
    </location>
</feature>
<feature type="domain" description="L27" evidence="8">
    <location>
        <begin position="184"/>
        <end position="239"/>
    </location>
</feature>
<evidence type="ECO:0008006" key="11">
    <source>
        <dbReference type="Google" id="ProtNLM"/>
    </source>
</evidence>
<dbReference type="InterPro" id="IPR036892">
    <property type="entry name" value="L27_dom_sf"/>
</dbReference>
<dbReference type="SUPFAM" id="SSF101288">
    <property type="entry name" value="L27 domain"/>
    <property type="match status" value="1"/>
</dbReference>
<dbReference type="GO" id="GO:0005524">
    <property type="term" value="F:ATP binding"/>
    <property type="evidence" value="ECO:0007669"/>
    <property type="project" value="UniProtKB-KW"/>
</dbReference>
<dbReference type="PROSITE" id="PS50011">
    <property type="entry name" value="PROTEIN_KINASE_DOM"/>
    <property type="match status" value="1"/>
</dbReference>
<keyword evidence="10" id="KW-1185">Reference proteome</keyword>
<dbReference type="GO" id="GO:0004674">
    <property type="term" value="F:protein serine/threonine kinase activity"/>
    <property type="evidence" value="ECO:0007669"/>
    <property type="project" value="UniProtKB-KW"/>
</dbReference>
<dbReference type="SUPFAM" id="SSF56112">
    <property type="entry name" value="Protein kinase-like (PK-like)"/>
    <property type="match status" value="1"/>
</dbReference>
<protein>
    <recommendedName>
        <fullName evidence="11">Protein kinase domain-containing protein</fullName>
    </recommendedName>
</protein>
<dbReference type="AlphaFoldDB" id="T1IN87"/>
<dbReference type="GO" id="GO:0030054">
    <property type="term" value="C:cell junction"/>
    <property type="evidence" value="ECO:0007669"/>
    <property type="project" value="UniProtKB-ARBA"/>
</dbReference>